<evidence type="ECO:0000313" key="1">
    <source>
        <dbReference type="EMBL" id="KGE12826.1"/>
    </source>
</evidence>
<evidence type="ECO:0000313" key="2">
    <source>
        <dbReference type="Proteomes" id="UP000031802"/>
    </source>
</evidence>
<dbReference type="SUPFAM" id="SSF46785">
    <property type="entry name" value="Winged helix' DNA-binding domain"/>
    <property type="match status" value="1"/>
</dbReference>
<dbReference type="InterPro" id="IPR036390">
    <property type="entry name" value="WH_DNA-bd_sf"/>
</dbReference>
<organism evidence="1 2">
    <name type="scientific">Sphingobacterium deserti</name>
    <dbReference type="NCBI Taxonomy" id="1229276"/>
    <lineage>
        <taxon>Bacteria</taxon>
        <taxon>Pseudomonadati</taxon>
        <taxon>Bacteroidota</taxon>
        <taxon>Sphingobacteriia</taxon>
        <taxon>Sphingobacteriales</taxon>
        <taxon>Sphingobacteriaceae</taxon>
        <taxon>Sphingobacterium</taxon>
    </lineage>
</organism>
<dbReference type="OrthoDB" id="711596at2"/>
<dbReference type="GO" id="GO:0003700">
    <property type="term" value="F:DNA-binding transcription factor activity"/>
    <property type="evidence" value="ECO:0007669"/>
    <property type="project" value="InterPro"/>
</dbReference>
<proteinExistence type="predicted"/>
<gene>
    <name evidence="1" type="ORF">DI53_3380</name>
</gene>
<dbReference type="STRING" id="1229276.DI53_3380"/>
<evidence type="ECO:0008006" key="3">
    <source>
        <dbReference type="Google" id="ProtNLM"/>
    </source>
</evidence>
<dbReference type="RefSeq" id="WP_037502392.1">
    <property type="nucleotide sequence ID" value="NZ_JJMU01000063.1"/>
</dbReference>
<protein>
    <recommendedName>
        <fullName evidence="3">Ferric uptake regulator family protein</fullName>
    </recommendedName>
</protein>
<name>A0A0B8SZD4_9SPHI</name>
<reference evidence="2" key="1">
    <citation type="submission" date="2014-04" db="EMBL/GenBank/DDBJ databases">
        <title>Whole-Genome optical mapping and complete genome sequence of Sphingobacterium deserti sp. nov., a new spaces isolated from desert in the west of China.</title>
        <authorList>
            <person name="Teng C."/>
            <person name="Zhou Z."/>
            <person name="Li X."/>
            <person name="Chen M."/>
            <person name="Lin M."/>
            <person name="Wang L."/>
            <person name="Su S."/>
            <person name="Zhang C."/>
            <person name="Zhang W."/>
        </authorList>
    </citation>
    <scope>NUCLEOTIDE SEQUENCE [LARGE SCALE GENOMIC DNA]</scope>
    <source>
        <strain evidence="2">ACCC05744</strain>
    </source>
</reference>
<dbReference type="Proteomes" id="UP000031802">
    <property type="component" value="Unassembled WGS sequence"/>
</dbReference>
<comment type="caution">
    <text evidence="1">The sequence shown here is derived from an EMBL/GenBank/DDBJ whole genome shotgun (WGS) entry which is preliminary data.</text>
</comment>
<dbReference type="PATRIC" id="fig|1229276.3.peg.3492"/>
<dbReference type="Pfam" id="PF01475">
    <property type="entry name" value="FUR"/>
    <property type="match status" value="1"/>
</dbReference>
<sequence>MRYNKTQQAILSVLEARAQPIYADDIFMQLNTVTKCHSYAAIYRNIQVLCEEGIIIAEKSTTARRKTLQIVHQK</sequence>
<accession>A0A0B8SZD4</accession>
<dbReference type="InterPro" id="IPR036388">
    <property type="entry name" value="WH-like_DNA-bd_sf"/>
</dbReference>
<keyword evidence="2" id="KW-1185">Reference proteome</keyword>
<dbReference type="AlphaFoldDB" id="A0A0B8SZD4"/>
<dbReference type="EMBL" id="JJMU01000063">
    <property type="protein sequence ID" value="KGE12826.1"/>
    <property type="molecule type" value="Genomic_DNA"/>
</dbReference>
<reference evidence="1 2" key="2">
    <citation type="journal article" date="2015" name="PLoS ONE">
        <title>Whole-Genome Optical Mapping and Finished Genome Sequence of Sphingobacterium deserti sp. nov., a New Species Isolated from the Western Desert of China.</title>
        <authorList>
            <person name="Teng C."/>
            <person name="Zhou Z."/>
            <person name="Molnar I."/>
            <person name="Li X."/>
            <person name="Tang R."/>
            <person name="Chen M."/>
            <person name="Wang L."/>
            <person name="Su S."/>
            <person name="Zhang W."/>
            <person name="Lin M."/>
        </authorList>
    </citation>
    <scope>NUCLEOTIDE SEQUENCE [LARGE SCALE GENOMIC DNA]</scope>
    <source>
        <strain evidence="2">ACCC05744</strain>
    </source>
</reference>
<dbReference type="InterPro" id="IPR002481">
    <property type="entry name" value="FUR"/>
</dbReference>
<dbReference type="Gene3D" id="1.10.10.10">
    <property type="entry name" value="Winged helix-like DNA-binding domain superfamily/Winged helix DNA-binding domain"/>
    <property type="match status" value="1"/>
</dbReference>